<dbReference type="CDD" id="cd00055">
    <property type="entry name" value="EGF_Lam"/>
    <property type="match status" value="1"/>
</dbReference>
<comment type="caution">
    <text evidence="14">The sequence shown here is derived from an EMBL/GenBank/DDBJ whole genome shotgun (WGS) entry which is preliminary data.</text>
</comment>
<dbReference type="GO" id="GO:0005912">
    <property type="term" value="C:adherens junction"/>
    <property type="evidence" value="ECO:0007669"/>
    <property type="project" value="TreeGrafter"/>
</dbReference>
<dbReference type="PROSITE" id="PS01186">
    <property type="entry name" value="EGF_2"/>
    <property type="match status" value="1"/>
</dbReference>
<evidence type="ECO:0000313" key="14">
    <source>
        <dbReference type="EMBL" id="GBO99509.1"/>
    </source>
</evidence>
<feature type="domain" description="Laminin G" evidence="13">
    <location>
        <begin position="345"/>
        <end position="531"/>
    </location>
</feature>
<feature type="region of interest" description="Disordered" evidence="11">
    <location>
        <begin position="1"/>
        <end position="24"/>
    </location>
</feature>
<dbReference type="FunFam" id="4.10.900.10:FF:000012">
    <property type="entry name" value="Putative DE-cadherin"/>
    <property type="match status" value="1"/>
</dbReference>
<dbReference type="InterPro" id="IPR002049">
    <property type="entry name" value="LE_dom"/>
</dbReference>
<evidence type="ECO:0000256" key="5">
    <source>
        <dbReference type="ARBA" id="ARBA00022837"/>
    </source>
</evidence>
<evidence type="ECO:0000313" key="15">
    <source>
        <dbReference type="Proteomes" id="UP000299102"/>
    </source>
</evidence>
<keyword evidence="3" id="KW-0732">Signal</keyword>
<comment type="caution">
    <text evidence="9">Lacks conserved residue(s) required for the propagation of feature annotation.</text>
</comment>
<dbReference type="Pfam" id="PF01049">
    <property type="entry name" value="CADH_Y-type_LIR"/>
    <property type="match status" value="1"/>
</dbReference>
<keyword evidence="5" id="KW-0106">Calcium</keyword>
<dbReference type="SMART" id="SM00282">
    <property type="entry name" value="LamG"/>
    <property type="match status" value="1"/>
</dbReference>
<dbReference type="AlphaFoldDB" id="A0A4C1SEH2"/>
<dbReference type="InterPro" id="IPR000742">
    <property type="entry name" value="EGF"/>
</dbReference>
<sequence length="723" mass="80392">MALTRSLTARAPVLGEHTGTTPSSHRGIALMHSHNYTEMENYVKSRQAAFVTIRAYMDTERIKHLYRQGEAPDTEIGRVYVNDTDDWDLPDKLFMWLPSYEQRSPYFDVHRHTGMITMKNGTPNGTYLLKFNVTEENEPLIPFHWVEATVNVTIKEIPEEAVDKSGSIRFVNITAEEFITPEYDGTSKKDKLHRRLAQLYNTSLDNVDVFTLFNKQTVKDAFLDVRFSAHGSPYYAPEKLDTMATAIQDTLEEELQAKIYMIHIDECLIEKEQCKDSCRNVLMKSNVPLAVYTNTSSFVGVSARVESECTCDLGEPLICFNGGTPFADKCECPSGFDGPRCEQTSIGFHGNGWALYQAPPACHEGKLTLTILSPASNGLVFYLGPLRHNPLLDVQDFVSLELMDGRPVLLVNYGSGTTRLTHKELHVADGKPHLIEIVLMKTSIEMFVDRCKMSTCMSLTAPIGPKEILNVNGPLQIGGASVDLSSLGHAFGWEHQPTTRPFIGCISNFTYNDFTYNLGEPSLLQNADTGCQLHTAKAISFGIDTSFLIAILVCIAILIILLLAVVVHRKRADAWAEKELDDIRENIIAYEDEGGGEGDAGYDLHVLRQMYDGPPHDEAPYMHAPGIVHAGVVGTAGDISGFLDDKKSVLDRDPEITPYDDVRHYAYEGDGNTSGSLSSLASCTDDGDLKFNYLSTFGPRFRKLADMYGDSDDERGAHEESWC</sequence>
<evidence type="ECO:0000256" key="6">
    <source>
        <dbReference type="ARBA" id="ARBA00022989"/>
    </source>
</evidence>
<keyword evidence="4" id="KW-0677">Repeat</keyword>
<evidence type="ECO:0000256" key="12">
    <source>
        <dbReference type="SAM" id="Phobius"/>
    </source>
</evidence>
<dbReference type="InterPro" id="IPR000233">
    <property type="entry name" value="Cadherin_Y-type_LIR"/>
</dbReference>
<evidence type="ECO:0000256" key="7">
    <source>
        <dbReference type="ARBA" id="ARBA00023136"/>
    </source>
</evidence>
<dbReference type="GO" id="GO:0007043">
    <property type="term" value="P:cell-cell junction assembly"/>
    <property type="evidence" value="ECO:0007669"/>
    <property type="project" value="TreeGrafter"/>
</dbReference>
<dbReference type="GO" id="GO:0045296">
    <property type="term" value="F:cadherin binding"/>
    <property type="evidence" value="ECO:0007669"/>
    <property type="project" value="TreeGrafter"/>
</dbReference>
<name>A0A4C1SEH2_EUMVA</name>
<dbReference type="Proteomes" id="UP000299102">
    <property type="component" value="Unassembled WGS sequence"/>
</dbReference>
<evidence type="ECO:0000256" key="8">
    <source>
        <dbReference type="ARBA" id="ARBA00023157"/>
    </source>
</evidence>
<dbReference type="PANTHER" id="PTHR24027:SF422">
    <property type="entry name" value="CADHERIN DOMAIN-CONTAINING PROTEIN"/>
    <property type="match status" value="1"/>
</dbReference>
<dbReference type="InterPro" id="IPR056370">
    <property type="entry name" value="Shg-like_Ig-like"/>
</dbReference>
<evidence type="ECO:0000256" key="4">
    <source>
        <dbReference type="ARBA" id="ARBA00022737"/>
    </source>
</evidence>
<dbReference type="InterPro" id="IPR027397">
    <property type="entry name" value="Catenin-bd_sf"/>
</dbReference>
<feature type="transmembrane region" description="Helical" evidence="12">
    <location>
        <begin position="547"/>
        <end position="567"/>
    </location>
</feature>
<evidence type="ECO:0000256" key="11">
    <source>
        <dbReference type="SAM" id="MobiDB-lite"/>
    </source>
</evidence>
<dbReference type="PANTHER" id="PTHR24027">
    <property type="entry name" value="CADHERIN-23"/>
    <property type="match status" value="1"/>
</dbReference>
<dbReference type="GO" id="GO:0016342">
    <property type="term" value="C:catenin complex"/>
    <property type="evidence" value="ECO:0007669"/>
    <property type="project" value="TreeGrafter"/>
</dbReference>
<comment type="subcellular location">
    <subcellularLocation>
        <location evidence="1">Membrane</location>
        <topology evidence="1">Single-pass membrane protein</topology>
    </subcellularLocation>
</comment>
<dbReference type="InterPro" id="IPR039808">
    <property type="entry name" value="Cadherin"/>
</dbReference>
<proteinExistence type="predicted"/>
<reference evidence="14 15" key="1">
    <citation type="journal article" date="2019" name="Commun. Biol.">
        <title>The bagworm genome reveals a unique fibroin gene that provides high tensile strength.</title>
        <authorList>
            <person name="Kono N."/>
            <person name="Nakamura H."/>
            <person name="Ohtoshi R."/>
            <person name="Tomita M."/>
            <person name="Numata K."/>
            <person name="Arakawa K."/>
        </authorList>
    </citation>
    <scope>NUCLEOTIDE SEQUENCE [LARGE SCALE GENOMIC DNA]</scope>
</reference>
<dbReference type="GO" id="GO:0000902">
    <property type="term" value="P:cell morphogenesis"/>
    <property type="evidence" value="ECO:0007669"/>
    <property type="project" value="TreeGrafter"/>
</dbReference>
<dbReference type="InterPro" id="IPR001791">
    <property type="entry name" value="Laminin_G"/>
</dbReference>
<dbReference type="GO" id="GO:0008013">
    <property type="term" value="F:beta-catenin binding"/>
    <property type="evidence" value="ECO:0007669"/>
    <property type="project" value="TreeGrafter"/>
</dbReference>
<dbReference type="GO" id="GO:0007156">
    <property type="term" value="P:homophilic cell adhesion via plasma membrane adhesion molecules"/>
    <property type="evidence" value="ECO:0007669"/>
    <property type="project" value="InterPro"/>
</dbReference>
<dbReference type="PROSITE" id="PS00022">
    <property type="entry name" value="EGF_1"/>
    <property type="match status" value="1"/>
</dbReference>
<keyword evidence="15" id="KW-1185">Reference proteome</keyword>
<organism evidence="14 15">
    <name type="scientific">Eumeta variegata</name>
    <name type="common">Bagworm moth</name>
    <name type="synonym">Eumeta japonica</name>
    <dbReference type="NCBI Taxonomy" id="151549"/>
    <lineage>
        <taxon>Eukaryota</taxon>
        <taxon>Metazoa</taxon>
        <taxon>Ecdysozoa</taxon>
        <taxon>Arthropoda</taxon>
        <taxon>Hexapoda</taxon>
        <taxon>Insecta</taxon>
        <taxon>Pterygota</taxon>
        <taxon>Neoptera</taxon>
        <taxon>Endopterygota</taxon>
        <taxon>Lepidoptera</taxon>
        <taxon>Glossata</taxon>
        <taxon>Ditrysia</taxon>
        <taxon>Tineoidea</taxon>
        <taxon>Psychidae</taxon>
        <taxon>Oiketicinae</taxon>
        <taxon>Eumeta</taxon>
    </lineage>
</organism>
<gene>
    <name evidence="14" type="primary">shg</name>
    <name evidence="14" type="ORF">EVAR_685_1</name>
</gene>
<dbReference type="Gene3D" id="4.10.900.10">
    <property type="entry name" value="TCF3-CBD (Catenin binding domain)"/>
    <property type="match status" value="1"/>
</dbReference>
<dbReference type="EMBL" id="BGZK01000003">
    <property type="protein sequence ID" value="GBO99509.1"/>
    <property type="molecule type" value="Genomic_DNA"/>
</dbReference>
<dbReference type="GO" id="GO:0016339">
    <property type="term" value="P:calcium-dependent cell-cell adhesion via plasma membrane cell adhesion molecules"/>
    <property type="evidence" value="ECO:0007669"/>
    <property type="project" value="TreeGrafter"/>
</dbReference>
<evidence type="ECO:0000256" key="9">
    <source>
        <dbReference type="PROSITE-ProRule" id="PRU00122"/>
    </source>
</evidence>
<accession>A0A4C1SEH2</accession>
<dbReference type="GO" id="GO:0009887">
    <property type="term" value="P:animal organ morphogenesis"/>
    <property type="evidence" value="ECO:0007669"/>
    <property type="project" value="UniProtKB-ARBA"/>
</dbReference>
<dbReference type="SUPFAM" id="SSF49313">
    <property type="entry name" value="Cadherin-like"/>
    <property type="match status" value="1"/>
</dbReference>
<keyword evidence="8" id="KW-1015">Disulfide bond</keyword>
<dbReference type="Pfam" id="PF02210">
    <property type="entry name" value="Laminin_G_2"/>
    <property type="match status" value="1"/>
</dbReference>
<evidence type="ECO:0000256" key="2">
    <source>
        <dbReference type="ARBA" id="ARBA00022692"/>
    </source>
</evidence>
<dbReference type="GO" id="GO:0044331">
    <property type="term" value="P:cell-cell adhesion mediated by cadherin"/>
    <property type="evidence" value="ECO:0007669"/>
    <property type="project" value="TreeGrafter"/>
</dbReference>
<dbReference type="PROSITE" id="PS50025">
    <property type="entry name" value="LAM_G_DOMAIN"/>
    <property type="match status" value="1"/>
</dbReference>
<dbReference type="SUPFAM" id="SSF49899">
    <property type="entry name" value="Concanavalin A-like lectins/glucanases"/>
    <property type="match status" value="1"/>
</dbReference>
<dbReference type="CDD" id="cd00110">
    <property type="entry name" value="LamG"/>
    <property type="match status" value="1"/>
</dbReference>
<dbReference type="Gene3D" id="2.60.120.200">
    <property type="match status" value="1"/>
</dbReference>
<dbReference type="GO" id="GO:0034332">
    <property type="term" value="P:adherens junction organization"/>
    <property type="evidence" value="ECO:0007669"/>
    <property type="project" value="TreeGrafter"/>
</dbReference>
<dbReference type="InterPro" id="IPR013320">
    <property type="entry name" value="ConA-like_dom_sf"/>
</dbReference>
<evidence type="ECO:0000256" key="1">
    <source>
        <dbReference type="ARBA" id="ARBA00004167"/>
    </source>
</evidence>
<comment type="function">
    <text evidence="10">Cadherins are calcium-dependent cell adhesion proteins.</text>
</comment>
<evidence type="ECO:0000256" key="3">
    <source>
        <dbReference type="ARBA" id="ARBA00022729"/>
    </source>
</evidence>
<evidence type="ECO:0000259" key="13">
    <source>
        <dbReference type="PROSITE" id="PS50025"/>
    </source>
</evidence>
<keyword evidence="2 12" id="KW-0812">Transmembrane</keyword>
<dbReference type="OrthoDB" id="6252479at2759"/>
<keyword evidence="6 12" id="KW-1133">Transmembrane helix</keyword>
<dbReference type="GO" id="GO:0005509">
    <property type="term" value="F:calcium ion binding"/>
    <property type="evidence" value="ECO:0007669"/>
    <property type="project" value="InterPro"/>
</dbReference>
<dbReference type="STRING" id="151549.A0A4C1SEH2"/>
<dbReference type="GO" id="GO:0016477">
    <property type="term" value="P:cell migration"/>
    <property type="evidence" value="ECO:0007669"/>
    <property type="project" value="TreeGrafter"/>
</dbReference>
<dbReference type="Pfam" id="PF24811">
    <property type="entry name" value="Ig_Shg"/>
    <property type="match status" value="1"/>
</dbReference>
<dbReference type="GO" id="GO:0048731">
    <property type="term" value="P:system development"/>
    <property type="evidence" value="ECO:0007669"/>
    <property type="project" value="UniProtKB-ARBA"/>
</dbReference>
<keyword evidence="7 12" id="KW-0472">Membrane</keyword>
<evidence type="ECO:0000256" key="10">
    <source>
        <dbReference type="RuleBase" id="RU004357"/>
    </source>
</evidence>
<protein>
    <submittedName>
        <fullName evidence="14">DE-cadherin</fullName>
    </submittedName>
</protein>
<dbReference type="InterPro" id="IPR015919">
    <property type="entry name" value="Cadherin-like_sf"/>
</dbReference>